<dbReference type="EMBL" id="SAYU02000011">
    <property type="protein sequence ID" value="NHA67497.1"/>
    <property type="molecule type" value="Genomic_DNA"/>
</dbReference>
<dbReference type="RefSeq" id="WP_165566308.1">
    <property type="nucleotide sequence ID" value="NZ_SAYU02000011.1"/>
</dbReference>
<reference evidence="2" key="1">
    <citation type="submission" date="2020-03" db="EMBL/GenBank/DDBJ databases">
        <title>Phycicoccus flavus sp. nov., a novel endophytic actinobacterium isolated from branch of Kandelia candel.</title>
        <authorList>
            <person name="Tuo L."/>
        </authorList>
    </citation>
    <scope>NUCLEOTIDE SEQUENCE</scope>
    <source>
        <strain evidence="2">CMS6Z-2</strain>
    </source>
</reference>
<dbReference type="SUPFAM" id="SSF48452">
    <property type="entry name" value="TPR-like"/>
    <property type="match status" value="2"/>
</dbReference>
<evidence type="ECO:0000313" key="2">
    <source>
        <dbReference type="EMBL" id="NHA67497.1"/>
    </source>
</evidence>
<gene>
    <name evidence="2" type="ORF">EPD83_005405</name>
</gene>
<evidence type="ECO:0000259" key="1">
    <source>
        <dbReference type="Pfam" id="PF12770"/>
    </source>
</evidence>
<dbReference type="InterPro" id="IPR024983">
    <property type="entry name" value="CHAT_dom"/>
</dbReference>
<dbReference type="Proteomes" id="UP000287866">
    <property type="component" value="Unassembled WGS sequence"/>
</dbReference>
<proteinExistence type="predicted"/>
<organism evidence="2 3">
    <name type="scientific">Phycicoccus flavus</name>
    <dbReference type="NCBI Taxonomy" id="2502783"/>
    <lineage>
        <taxon>Bacteria</taxon>
        <taxon>Bacillati</taxon>
        <taxon>Actinomycetota</taxon>
        <taxon>Actinomycetes</taxon>
        <taxon>Micrococcales</taxon>
        <taxon>Intrasporangiaceae</taxon>
        <taxon>Phycicoccus</taxon>
    </lineage>
</organism>
<name>A0A8T6R0M8_9MICO</name>
<dbReference type="Pfam" id="PF12770">
    <property type="entry name" value="CHAT"/>
    <property type="match status" value="1"/>
</dbReference>
<keyword evidence="3" id="KW-1185">Reference proteome</keyword>
<sequence length="829" mass="87463">MAAARHANEVGRFEDAAESLDEALGLVAGRADRDARWLWARVLITRAWAELELRGHRPALLMLREARAAAVELDDALLTALSWIQEGLLHGRVWSYEAALTALEQVTDESVLDPAQRWALHLNRGQAHLGVGRSADAARETEVALGLAVEHGLPEQEFKARHNLAKLAFVDGDLGRALVLMRAVDATDAAVVRDRARLDYAEVLAEAGLVDAARRVLADALATARAASHRLEEGEIGERIARCDLLVGDLDGARDHLRGALAAYRTRQAHGLVRDAELLRLTVDVAAGVRLAEAVTSLTRLADGRGLALTPADRDAVRVEAEARVLLGDPASAERRLDALGEDDVDQLGARLHTTLVRARIHDARGRSEEAAACLAEGSRLLAAQQFRTSSLELRAALALHARRLRAFDLDRATAAGDPDDVLATVERWRAISHRVNPVAAPTDPELVDLTRDLRRLRQLGAVGGPEHARELAPQVAELEAQVAEREWVLVRTAGSAVTGAPVTADEARAAAADRGTTVVELLEHDGAWHAVVLADGPATLLRLGDAAPAAALVTQLRRDLRARATLAPSSPMAAALHRATQSSLTRVDALLAPALGDSGRLVVVPSQSLAGLPWNLLPSLAGRPVSVAPSLTRWVRGPRRDGTPPGAATARALYGPGLEHTGPEVAAVRRAWSQAPRGGDGPARSEDVVAALAGARVVHLAAHGTHEAQSPLFSSVRMADGPVFAHELPRPLTAEHVVLAACDVGQFSTRAGEEPLGLATALLSLGAHSVLAAVAPVGDALAAEAMVEHHRRLAAGADATAAWAEVVAAVPAAGVFSVYGSEWSAGPA</sequence>
<dbReference type="InterPro" id="IPR011990">
    <property type="entry name" value="TPR-like_helical_dom_sf"/>
</dbReference>
<evidence type="ECO:0000313" key="3">
    <source>
        <dbReference type="Proteomes" id="UP000287866"/>
    </source>
</evidence>
<dbReference type="AlphaFoldDB" id="A0A8T6R0M8"/>
<comment type="caution">
    <text evidence="2">The sequence shown here is derived from an EMBL/GenBank/DDBJ whole genome shotgun (WGS) entry which is preliminary data.</text>
</comment>
<feature type="domain" description="CHAT" evidence="1">
    <location>
        <begin position="590"/>
        <end position="806"/>
    </location>
</feature>
<accession>A0A8T6R0M8</accession>
<dbReference type="Gene3D" id="1.25.40.10">
    <property type="entry name" value="Tetratricopeptide repeat domain"/>
    <property type="match status" value="1"/>
</dbReference>
<protein>
    <submittedName>
        <fullName evidence="2">CHAT domain-containing protein</fullName>
    </submittedName>
</protein>